<gene>
    <name evidence="1" type="ORF">EB796_016964</name>
</gene>
<protein>
    <submittedName>
        <fullName evidence="1">Uncharacterized protein</fullName>
    </submittedName>
</protein>
<evidence type="ECO:0000313" key="2">
    <source>
        <dbReference type="Proteomes" id="UP000593567"/>
    </source>
</evidence>
<keyword evidence="2" id="KW-1185">Reference proteome</keyword>
<name>A0A7J7JET5_BUGNE</name>
<comment type="caution">
    <text evidence="1">The sequence shown here is derived from an EMBL/GenBank/DDBJ whole genome shotgun (WGS) entry which is preliminary data.</text>
</comment>
<organism evidence="1 2">
    <name type="scientific">Bugula neritina</name>
    <name type="common">Brown bryozoan</name>
    <name type="synonym">Sertularia neritina</name>
    <dbReference type="NCBI Taxonomy" id="10212"/>
    <lineage>
        <taxon>Eukaryota</taxon>
        <taxon>Metazoa</taxon>
        <taxon>Spiralia</taxon>
        <taxon>Lophotrochozoa</taxon>
        <taxon>Bryozoa</taxon>
        <taxon>Gymnolaemata</taxon>
        <taxon>Cheilostomatida</taxon>
        <taxon>Flustrina</taxon>
        <taxon>Buguloidea</taxon>
        <taxon>Bugulidae</taxon>
        <taxon>Bugula</taxon>
    </lineage>
</organism>
<sequence length="137" mass="15455">MWDDGTICFIGQSPITSIQRYSCEGLSTTPTSLTYRLHKHVCDLSSFYGNNSKEFPSLHSTMLRIMNTIEPGSAKECDNISYMMQELSRYKTLETYSEHLVGLQIEIACLQRSCGYQSGSTVDLHVLDHASNELYAI</sequence>
<dbReference type="AlphaFoldDB" id="A0A7J7JET5"/>
<dbReference type="Proteomes" id="UP000593567">
    <property type="component" value="Unassembled WGS sequence"/>
</dbReference>
<evidence type="ECO:0000313" key="1">
    <source>
        <dbReference type="EMBL" id="KAF6024740.1"/>
    </source>
</evidence>
<proteinExistence type="predicted"/>
<reference evidence="1" key="1">
    <citation type="submission" date="2020-06" db="EMBL/GenBank/DDBJ databases">
        <title>Draft genome of Bugula neritina, a colonial animal packing powerful symbionts and potential medicines.</title>
        <authorList>
            <person name="Rayko M."/>
        </authorList>
    </citation>
    <scope>NUCLEOTIDE SEQUENCE [LARGE SCALE GENOMIC DNA]</scope>
    <source>
        <strain evidence="1">Kwan_BN1</strain>
    </source>
</reference>
<accession>A0A7J7JET5</accession>
<dbReference type="EMBL" id="VXIV02002544">
    <property type="protein sequence ID" value="KAF6024740.1"/>
    <property type="molecule type" value="Genomic_DNA"/>
</dbReference>